<keyword evidence="1" id="KW-0812">Transmembrane</keyword>
<keyword evidence="3" id="KW-1185">Reference proteome</keyword>
<keyword evidence="1" id="KW-1133">Transmembrane helix</keyword>
<protein>
    <submittedName>
        <fullName evidence="2">Uncharacterized protein</fullName>
    </submittedName>
</protein>
<organism evidence="2 3">
    <name type="scientific">Alteribacillus bidgolensis</name>
    <dbReference type="NCBI Taxonomy" id="930129"/>
    <lineage>
        <taxon>Bacteria</taxon>
        <taxon>Bacillati</taxon>
        <taxon>Bacillota</taxon>
        <taxon>Bacilli</taxon>
        <taxon>Bacillales</taxon>
        <taxon>Bacillaceae</taxon>
        <taxon>Alteribacillus</taxon>
    </lineage>
</organism>
<dbReference type="Proteomes" id="UP000199017">
    <property type="component" value="Unassembled WGS sequence"/>
</dbReference>
<name>A0A1G8JCV0_9BACI</name>
<evidence type="ECO:0000313" key="3">
    <source>
        <dbReference type="Proteomes" id="UP000199017"/>
    </source>
</evidence>
<feature type="transmembrane region" description="Helical" evidence="1">
    <location>
        <begin position="12"/>
        <end position="30"/>
    </location>
</feature>
<evidence type="ECO:0000256" key="1">
    <source>
        <dbReference type="SAM" id="Phobius"/>
    </source>
</evidence>
<proteinExistence type="predicted"/>
<accession>A0A1G8JCV0</accession>
<sequence>MQRERMIQMIRTILMIIGLVVVVSAIINWAF</sequence>
<keyword evidence="1" id="KW-0472">Membrane</keyword>
<gene>
    <name evidence="2" type="ORF">SAMN05216352_106142</name>
</gene>
<dbReference type="EMBL" id="FNDU01000006">
    <property type="protein sequence ID" value="SDI28797.1"/>
    <property type="molecule type" value="Genomic_DNA"/>
</dbReference>
<reference evidence="2 3" key="1">
    <citation type="submission" date="2016-10" db="EMBL/GenBank/DDBJ databases">
        <authorList>
            <person name="de Groot N.N."/>
        </authorList>
    </citation>
    <scope>NUCLEOTIDE SEQUENCE [LARGE SCALE GENOMIC DNA]</scope>
    <source>
        <strain evidence="3">P4B,CCM 7963,CECT 7998,DSM 25260,IBRC-M 10614,KCTC 13821</strain>
    </source>
</reference>
<dbReference type="AlphaFoldDB" id="A0A1G8JCV0"/>
<dbReference type="STRING" id="930129.SAMN05216352_106142"/>
<evidence type="ECO:0000313" key="2">
    <source>
        <dbReference type="EMBL" id="SDI28797.1"/>
    </source>
</evidence>